<organism evidence="2 3">
    <name type="scientific">Geodermatophilus tzadiensis</name>
    <dbReference type="NCBI Taxonomy" id="1137988"/>
    <lineage>
        <taxon>Bacteria</taxon>
        <taxon>Bacillati</taxon>
        <taxon>Actinomycetota</taxon>
        <taxon>Actinomycetes</taxon>
        <taxon>Geodermatophilales</taxon>
        <taxon>Geodermatophilaceae</taxon>
        <taxon>Geodermatophilus</taxon>
    </lineage>
</organism>
<keyword evidence="3" id="KW-1185">Reference proteome</keyword>
<evidence type="ECO:0000313" key="2">
    <source>
        <dbReference type="EMBL" id="PRY49694.1"/>
    </source>
</evidence>
<comment type="caution">
    <text evidence="2">The sequence shown here is derived from an EMBL/GenBank/DDBJ whole genome shotgun (WGS) entry which is preliminary data.</text>
</comment>
<feature type="transmembrane region" description="Helical" evidence="1">
    <location>
        <begin position="279"/>
        <end position="296"/>
    </location>
</feature>
<feature type="transmembrane region" description="Helical" evidence="1">
    <location>
        <begin position="353"/>
        <end position="374"/>
    </location>
</feature>
<feature type="transmembrane region" description="Helical" evidence="1">
    <location>
        <begin position="606"/>
        <end position="625"/>
    </location>
</feature>
<accession>A0A2T0TVI6</accession>
<keyword evidence="1" id="KW-0472">Membrane</keyword>
<gene>
    <name evidence="2" type="ORF">LY71_105138</name>
</gene>
<feature type="transmembrane region" description="Helical" evidence="1">
    <location>
        <begin position="221"/>
        <end position="243"/>
    </location>
</feature>
<feature type="transmembrane region" description="Helical" evidence="1">
    <location>
        <begin position="84"/>
        <end position="105"/>
    </location>
</feature>
<dbReference type="AlphaFoldDB" id="A0A2T0TVI6"/>
<dbReference type="EMBL" id="PVTG01000005">
    <property type="protein sequence ID" value="PRY49694.1"/>
    <property type="molecule type" value="Genomic_DNA"/>
</dbReference>
<protein>
    <submittedName>
        <fullName evidence="2">Uncharacterized protein</fullName>
    </submittedName>
</protein>
<feature type="transmembrane region" description="Helical" evidence="1">
    <location>
        <begin position="172"/>
        <end position="190"/>
    </location>
</feature>
<feature type="transmembrane region" description="Helical" evidence="1">
    <location>
        <begin position="581"/>
        <end position="599"/>
    </location>
</feature>
<evidence type="ECO:0000313" key="3">
    <source>
        <dbReference type="Proteomes" id="UP000239210"/>
    </source>
</evidence>
<feature type="transmembrane region" description="Helical" evidence="1">
    <location>
        <begin position="308"/>
        <end position="341"/>
    </location>
</feature>
<proteinExistence type="predicted"/>
<dbReference type="Proteomes" id="UP000239210">
    <property type="component" value="Unassembled WGS sequence"/>
</dbReference>
<feature type="transmembrane region" description="Helical" evidence="1">
    <location>
        <begin position="505"/>
        <end position="525"/>
    </location>
</feature>
<feature type="transmembrane region" description="Helical" evidence="1">
    <location>
        <begin position="250"/>
        <end position="273"/>
    </location>
</feature>
<feature type="transmembrane region" description="Helical" evidence="1">
    <location>
        <begin position="556"/>
        <end position="575"/>
    </location>
</feature>
<feature type="transmembrane region" description="Helical" evidence="1">
    <location>
        <begin position="111"/>
        <end position="130"/>
    </location>
</feature>
<feature type="transmembrane region" description="Helical" evidence="1">
    <location>
        <begin position="405"/>
        <end position="422"/>
    </location>
</feature>
<feature type="transmembrane region" description="Helical" evidence="1">
    <location>
        <begin position="473"/>
        <end position="498"/>
    </location>
</feature>
<dbReference type="InterPro" id="IPR058062">
    <property type="entry name" value="SCO7613_C"/>
</dbReference>
<keyword evidence="1" id="KW-0812">Transmembrane</keyword>
<dbReference type="NCBIfam" id="NF047321">
    <property type="entry name" value="SCO7613_CTERM"/>
    <property type="match status" value="1"/>
</dbReference>
<feature type="transmembrane region" description="Helical" evidence="1">
    <location>
        <begin position="531"/>
        <end position="549"/>
    </location>
</feature>
<sequence>MVARLGATIDEFSRERDALVATLRAAAGGGPVRAAVPVAAPPRPAPPGVPAWAPPLPPAVPAPPPPAPPAPARVPRRRVSPQQVLEGLGALLVVAASLAFVAVAWTRLGVTFQAAVMAAVTAAAAGASAWTARRGLRATEEALAAAGAALLAVDLGAAHALGLWGADALPGRLWAALSCALVALAALGLGRLTRTTVTWPAVALLAAQPVALLLLPEGQDGLVAGVAVLAGTALADVLALLVLRRSLHRLALGLAALWAVAGALRGLVLAWSLDPVQSWTATVLLGVAGAVAVPLLRELRPADPRPVAALAAGLPAVALSGSLSGVGVVGPVVAVGLGLVLLAGAAPVRSAPAVLAGLLASGAALGATGAGVVAEAGRTDLLALLALAAAVPAALAAVLRPELRAAATGAALVAPGSAAVLASDTLVRPEAAGLLLAAVAAVAFGVAALRAPSPEEATAATVGGATGLLAGLLTWPTGASGLVAVDLAVAGAAAGVYALVTRQRLVAAAAVAELVVASWIAAAGAEIRTPEVYTLPAAAGLLLLAVPALRSGAPSWAAEGAALAVALVPSAVVVVADPTAVRLTVVVVAAAALTVAGTLTHRQAPFVVGAGALVLVVAGRLGPYAPLVPRWVTLATVGLVLLVVGATYERRRQQAREAVAWVAQMR</sequence>
<keyword evidence="1" id="KW-1133">Transmembrane helix</keyword>
<feature type="transmembrane region" description="Helical" evidence="1">
    <location>
        <begin position="434"/>
        <end position="453"/>
    </location>
</feature>
<evidence type="ECO:0000256" key="1">
    <source>
        <dbReference type="SAM" id="Phobius"/>
    </source>
</evidence>
<feature type="transmembrane region" description="Helical" evidence="1">
    <location>
        <begin position="631"/>
        <end position="648"/>
    </location>
</feature>
<reference evidence="2 3" key="1">
    <citation type="submission" date="2018-03" db="EMBL/GenBank/DDBJ databases">
        <title>Genomic Encyclopedia of Archaeal and Bacterial Type Strains, Phase II (KMG-II): from individual species to whole genera.</title>
        <authorList>
            <person name="Goeker M."/>
        </authorList>
    </citation>
    <scope>NUCLEOTIDE SEQUENCE [LARGE SCALE GENOMIC DNA]</scope>
    <source>
        <strain evidence="2 3">DSM 45416</strain>
    </source>
</reference>
<feature type="transmembrane region" description="Helical" evidence="1">
    <location>
        <begin position="197"/>
        <end position="215"/>
    </location>
</feature>
<feature type="transmembrane region" description="Helical" evidence="1">
    <location>
        <begin position="381"/>
        <end position="399"/>
    </location>
</feature>
<feature type="transmembrane region" description="Helical" evidence="1">
    <location>
        <begin position="142"/>
        <end position="166"/>
    </location>
</feature>
<name>A0A2T0TVI6_9ACTN</name>